<gene>
    <name evidence="1" type="ORF">UFOVP107_52</name>
    <name evidence="2" type="ORF">UFOVP214_52</name>
</gene>
<evidence type="ECO:0000313" key="2">
    <source>
        <dbReference type="EMBL" id="CAB5218681.1"/>
    </source>
</evidence>
<protein>
    <submittedName>
        <fullName evidence="1">Uncharacterized protein</fullName>
    </submittedName>
</protein>
<reference evidence="1" key="1">
    <citation type="submission" date="2020-04" db="EMBL/GenBank/DDBJ databases">
        <authorList>
            <person name="Chiriac C."/>
            <person name="Salcher M."/>
            <person name="Ghai R."/>
            <person name="Kavagutti S V."/>
        </authorList>
    </citation>
    <scope>NUCLEOTIDE SEQUENCE</scope>
</reference>
<sequence>MAEQSIGYATTGTGDGPAAGYDSSRMTVIEAKTLGIGVLLQGSYLAASGTGTATLAIADGSAVVATGTTTVTGGYLYENTNNASIAVGTVANGTYNLVILANESGASVTVTRSVAGTTVLTKTTRLSLATSAQLTTAAQPYITLGTVTVASGLVATITPYNAYANGRQQKTQQYCQGSGGTISMPLANTYYTLGSYANGVNSADGSMTFTTSNGTITIYQSGVYQFDFQIQYDSNTTGNRTALFLNLGASFPVVSAALYASSGIYRGSATYAITVTPGTPVTYNLQGWSSVTNRSVTDSYVICTRL</sequence>
<name>A0A6J5L7F5_9CAUD</name>
<accession>A0A6J5L7F5</accession>
<organism evidence="1">
    <name type="scientific">uncultured Caudovirales phage</name>
    <dbReference type="NCBI Taxonomy" id="2100421"/>
    <lineage>
        <taxon>Viruses</taxon>
        <taxon>Duplodnaviria</taxon>
        <taxon>Heunggongvirae</taxon>
        <taxon>Uroviricota</taxon>
        <taxon>Caudoviricetes</taxon>
        <taxon>Peduoviridae</taxon>
        <taxon>Maltschvirus</taxon>
        <taxon>Maltschvirus maltsch</taxon>
    </lineage>
</organism>
<dbReference type="EMBL" id="LR796224">
    <property type="protein sequence ID" value="CAB4128650.1"/>
    <property type="molecule type" value="Genomic_DNA"/>
</dbReference>
<evidence type="ECO:0000313" key="1">
    <source>
        <dbReference type="EMBL" id="CAB4128650.1"/>
    </source>
</evidence>
<dbReference type="EMBL" id="LR798264">
    <property type="protein sequence ID" value="CAB5218681.1"/>
    <property type="molecule type" value="Genomic_DNA"/>
</dbReference>
<proteinExistence type="predicted"/>